<protein>
    <submittedName>
        <fullName evidence="2">Small lysine-rich protein 1</fullName>
    </submittedName>
</protein>
<name>A0A1D2ND67_ORCCI</name>
<sequence length="69" mass="8274">MPKKGKGRKGKKGRKKKEPRCPVKRRKKAIKKKCTNVMERPAILNSYYVCHGVQDMLKFRKFIWKKKKK</sequence>
<reference evidence="2 3" key="1">
    <citation type="journal article" date="2016" name="Genome Biol. Evol.">
        <title>Gene Family Evolution Reflects Adaptation to Soil Environmental Stressors in the Genome of the Collembolan Orchesella cincta.</title>
        <authorList>
            <person name="Faddeeva-Vakhrusheva A."/>
            <person name="Derks M.F."/>
            <person name="Anvar S.Y."/>
            <person name="Agamennone V."/>
            <person name="Suring W."/>
            <person name="Smit S."/>
            <person name="van Straalen N.M."/>
            <person name="Roelofs D."/>
        </authorList>
    </citation>
    <scope>NUCLEOTIDE SEQUENCE [LARGE SCALE GENOMIC DNA]</scope>
    <source>
        <tissue evidence="2">Mixed pool</tissue>
    </source>
</reference>
<evidence type="ECO:0000313" key="2">
    <source>
        <dbReference type="EMBL" id="ODN03181.1"/>
    </source>
</evidence>
<dbReference type="AlphaFoldDB" id="A0A1D2ND67"/>
<evidence type="ECO:0000313" key="3">
    <source>
        <dbReference type="Proteomes" id="UP000094527"/>
    </source>
</evidence>
<gene>
    <name evidence="2" type="ORF">Ocin01_03500</name>
</gene>
<accession>A0A1D2ND67</accession>
<dbReference type="Proteomes" id="UP000094527">
    <property type="component" value="Unassembled WGS sequence"/>
</dbReference>
<dbReference type="EMBL" id="LJIJ01000083">
    <property type="protein sequence ID" value="ODN03181.1"/>
    <property type="molecule type" value="Genomic_DNA"/>
</dbReference>
<proteinExistence type="predicted"/>
<comment type="caution">
    <text evidence="2">The sequence shown here is derived from an EMBL/GenBank/DDBJ whole genome shotgun (WGS) entry which is preliminary data.</text>
</comment>
<feature type="region of interest" description="Disordered" evidence="1">
    <location>
        <begin position="1"/>
        <end position="29"/>
    </location>
</feature>
<keyword evidence="3" id="KW-1185">Reference proteome</keyword>
<evidence type="ECO:0000256" key="1">
    <source>
        <dbReference type="SAM" id="MobiDB-lite"/>
    </source>
</evidence>
<organism evidence="2 3">
    <name type="scientific">Orchesella cincta</name>
    <name type="common">Springtail</name>
    <name type="synonym">Podura cincta</name>
    <dbReference type="NCBI Taxonomy" id="48709"/>
    <lineage>
        <taxon>Eukaryota</taxon>
        <taxon>Metazoa</taxon>
        <taxon>Ecdysozoa</taxon>
        <taxon>Arthropoda</taxon>
        <taxon>Hexapoda</taxon>
        <taxon>Collembola</taxon>
        <taxon>Entomobryomorpha</taxon>
        <taxon>Entomobryoidea</taxon>
        <taxon>Orchesellidae</taxon>
        <taxon>Orchesellinae</taxon>
        <taxon>Orchesella</taxon>
    </lineage>
</organism>